<dbReference type="InterPro" id="IPR009078">
    <property type="entry name" value="Ferritin-like_SF"/>
</dbReference>
<protein>
    <recommendedName>
        <fullName evidence="2">DUF4439 domain-containing protein</fullName>
    </recommendedName>
</protein>
<dbReference type="InterPro" id="IPR012347">
    <property type="entry name" value="Ferritin-like"/>
</dbReference>
<dbReference type="Gene3D" id="1.20.1260.10">
    <property type="match status" value="1"/>
</dbReference>
<proteinExistence type="predicted"/>
<evidence type="ECO:0000256" key="1">
    <source>
        <dbReference type="SAM" id="MobiDB-lite"/>
    </source>
</evidence>
<evidence type="ECO:0000259" key="2">
    <source>
        <dbReference type="Pfam" id="PF14530"/>
    </source>
</evidence>
<feature type="region of interest" description="Disordered" evidence="1">
    <location>
        <begin position="312"/>
        <end position="352"/>
    </location>
</feature>
<sequence length="393" mass="39496">MPSMTRSSSERPSDRPAGARRRPSGRGRRAARVLVVLAALLVSGCGLRLETPAPTVPAAGPVERARAVAVADAQAVRSLADAARTGADAGVTAVLARTADDAASHLTALGGVYVSGLVGPTTAAAPPPTPTPTSPVTPVQRDTRAVVDLLVSAADRSRAAAVSVPDGPLARLLASITVSRLQDARALVAAAGLPADGTTEAPTPSTDIPSGASLPTAEVTQIVLIEDQAGFAEEVAAAWLDATARATVLARAERHRERAREWAVQASIDSTSRDPRRAAYALPFDPHDAGTAGALVATVETALASAYLTAVASSDPTPAQPTVPTTSTTVTTPPGPAPSATSTAPRTPATTPAAGARGLLITFADDAWATASTWGAAPSALPTVTPAARRPPA</sequence>
<reference evidence="3" key="1">
    <citation type="submission" date="2016-10" db="EMBL/GenBank/DDBJ databases">
        <title>Sequence of Gallionella enrichment culture.</title>
        <authorList>
            <person name="Poehlein A."/>
            <person name="Muehling M."/>
            <person name="Daniel R."/>
        </authorList>
    </citation>
    <scope>NUCLEOTIDE SEQUENCE</scope>
</reference>
<accession>A0A1J5QHW4</accession>
<dbReference type="InterPro" id="IPR029447">
    <property type="entry name" value="DUF4439"/>
</dbReference>
<name>A0A1J5QHW4_9ZZZZ</name>
<feature type="domain" description="DUF4439" evidence="2">
    <location>
        <begin position="225"/>
        <end position="317"/>
    </location>
</feature>
<dbReference type="SUPFAM" id="SSF47240">
    <property type="entry name" value="Ferritin-like"/>
    <property type="match status" value="1"/>
</dbReference>
<feature type="region of interest" description="Disordered" evidence="1">
    <location>
        <begin position="374"/>
        <end position="393"/>
    </location>
</feature>
<gene>
    <name evidence="3" type="ORF">GALL_351530</name>
</gene>
<evidence type="ECO:0000313" key="3">
    <source>
        <dbReference type="EMBL" id="OIQ83048.1"/>
    </source>
</evidence>
<dbReference type="EMBL" id="MLJW01000741">
    <property type="protein sequence ID" value="OIQ83048.1"/>
    <property type="molecule type" value="Genomic_DNA"/>
</dbReference>
<comment type="caution">
    <text evidence="3">The sequence shown here is derived from an EMBL/GenBank/DDBJ whole genome shotgun (WGS) entry which is preliminary data.</text>
</comment>
<dbReference type="Pfam" id="PF14530">
    <property type="entry name" value="DUF4439"/>
    <property type="match status" value="1"/>
</dbReference>
<organism evidence="3">
    <name type="scientific">mine drainage metagenome</name>
    <dbReference type="NCBI Taxonomy" id="410659"/>
    <lineage>
        <taxon>unclassified sequences</taxon>
        <taxon>metagenomes</taxon>
        <taxon>ecological metagenomes</taxon>
    </lineage>
</organism>
<dbReference type="AlphaFoldDB" id="A0A1J5QHW4"/>
<feature type="compositionally biased region" description="Low complexity" evidence="1">
    <location>
        <begin position="316"/>
        <end position="352"/>
    </location>
</feature>
<feature type="region of interest" description="Disordered" evidence="1">
    <location>
        <begin position="1"/>
        <end position="26"/>
    </location>
</feature>